<dbReference type="CDD" id="cd16035">
    <property type="entry name" value="sulfatase_like"/>
    <property type="match status" value="1"/>
</dbReference>
<protein>
    <recommendedName>
        <fullName evidence="2">Sulfatase N-terminal domain-containing protein</fullName>
    </recommendedName>
</protein>
<dbReference type="PROSITE" id="PS51318">
    <property type="entry name" value="TAT"/>
    <property type="match status" value="1"/>
</dbReference>
<keyword evidence="4" id="KW-1185">Reference proteome</keyword>
<dbReference type="Pfam" id="PF10518">
    <property type="entry name" value="TAT_signal"/>
    <property type="match status" value="1"/>
</dbReference>
<keyword evidence="1" id="KW-0732">Signal</keyword>
<dbReference type="Gene3D" id="3.40.720.10">
    <property type="entry name" value="Alkaline Phosphatase, subunit A"/>
    <property type="match status" value="1"/>
</dbReference>
<proteinExistence type="predicted"/>
<dbReference type="EMBL" id="CAJOXS020000001">
    <property type="protein sequence ID" value="CAH5958998.1"/>
    <property type="molecule type" value="Genomic_DNA"/>
</dbReference>
<dbReference type="GO" id="GO:0015024">
    <property type="term" value="F:glucuronate-2-sulfatase activity"/>
    <property type="evidence" value="ECO:0007669"/>
    <property type="project" value="TreeGrafter"/>
</dbReference>
<name>A0A9P0UTA2_KLEVA</name>
<dbReference type="InterPro" id="IPR017850">
    <property type="entry name" value="Alkaline_phosphatase_core_sf"/>
</dbReference>
<accession>A0A9P0UTA2</accession>
<dbReference type="GO" id="GO:0004065">
    <property type="term" value="F:arylsulfatase activity"/>
    <property type="evidence" value="ECO:0007669"/>
    <property type="project" value="TreeGrafter"/>
</dbReference>
<gene>
    <name evidence="3" type="ORF">AN2335V1_0451</name>
</gene>
<feature type="domain" description="Sulfatase N-terminal" evidence="2">
    <location>
        <begin position="73"/>
        <end position="445"/>
    </location>
</feature>
<evidence type="ECO:0000313" key="4">
    <source>
        <dbReference type="Proteomes" id="UP000789617"/>
    </source>
</evidence>
<dbReference type="PANTHER" id="PTHR46615:SF1">
    <property type="entry name" value="ARYLSULFATASE K"/>
    <property type="match status" value="1"/>
</dbReference>
<evidence type="ECO:0000256" key="1">
    <source>
        <dbReference type="ARBA" id="ARBA00022729"/>
    </source>
</evidence>
<dbReference type="PANTHER" id="PTHR46615">
    <property type="entry name" value="ARYLSULFATASE K"/>
    <property type="match status" value="1"/>
</dbReference>
<dbReference type="InterPro" id="IPR019546">
    <property type="entry name" value="TAT_signal_bac_arc"/>
</dbReference>
<sequence>MTDKIKISRRNFLLGSGAITAATLVTAPETLAKNLAPSPVSDNLTHQQEEVLSKNYRYHFSGKLPDQIPEGYNILLITSDQERYFDPYPFPVPGRERLMASGTTFTNHHICSSVCTPSRSVLYTGLHMPETKMFDNPGFPWMPDSLDPELGTIGNIMSDMGYYPAYKGKWHLSTLMEDPVTKNTDGSTDLGMIPRIKLHEIMEGYGFHDYTGIGDIIGHSHGGYLYDELTAAEAINWLRDKGSEMQSNNKPWFLAVNLVNPHDTMYIDTDSDTDKNQWHGALILNSNSSTPNKAPQNTIYLDSRPEVPLAPSRHQAFSEHGRPPAHLEYQLCNGLMVGNIADQDRRWRILQDYYFNCIRDNDTHLVRILDELDALNLTKNTIIVYTADHGELCGAHQMNGKGTCTYKEQVHVPMIISHPAFPGGRKCSSLTSHVDIAPTLVGLTGKANKAKSLTLKNRKGYDFSTLLFNPESSPIDAIRKGILYCYDMLLFSDATYIGNMFKIIRNETLSKEEKQQRFSVLSPDLRKRGGVRMIFDGRYKFTRYFSLQQHHTPQTPDALFSLNDIELYDLKTDPHEMNNLANNHQNVSLILSMNEKLNALFSNEITGKDDGSWIPPLHGIRWDLDPERVRRLIRD</sequence>
<reference evidence="3" key="1">
    <citation type="submission" date="2022-05" db="EMBL/GenBank/DDBJ databases">
        <authorList>
            <person name="Alioto T."/>
            <person name="Alioto T."/>
            <person name="Gomez Garrido J."/>
        </authorList>
    </citation>
    <scope>NUCLEOTIDE SEQUENCE</scope>
    <source>
        <strain evidence="3">0</strain>
    </source>
</reference>
<dbReference type="InterPro" id="IPR006311">
    <property type="entry name" value="TAT_signal"/>
</dbReference>
<organism evidence="3 4">
    <name type="scientific">Klebsiella variicola</name>
    <dbReference type="NCBI Taxonomy" id="244366"/>
    <lineage>
        <taxon>Bacteria</taxon>
        <taxon>Pseudomonadati</taxon>
        <taxon>Pseudomonadota</taxon>
        <taxon>Gammaproteobacteria</taxon>
        <taxon>Enterobacterales</taxon>
        <taxon>Enterobacteriaceae</taxon>
        <taxon>Klebsiella/Raoultella group</taxon>
        <taxon>Klebsiella</taxon>
        <taxon>Klebsiella pneumoniae complex</taxon>
    </lineage>
</organism>
<dbReference type="Pfam" id="PF00884">
    <property type="entry name" value="Sulfatase"/>
    <property type="match status" value="1"/>
</dbReference>
<dbReference type="Proteomes" id="UP000789617">
    <property type="component" value="Unassembled WGS sequence"/>
</dbReference>
<comment type="caution">
    <text evidence="3">The sequence shown here is derived from an EMBL/GenBank/DDBJ whole genome shotgun (WGS) entry which is preliminary data.</text>
</comment>
<dbReference type="SUPFAM" id="SSF53649">
    <property type="entry name" value="Alkaline phosphatase-like"/>
    <property type="match status" value="1"/>
</dbReference>
<dbReference type="AlphaFoldDB" id="A0A9P0UTA2"/>
<evidence type="ECO:0000313" key="3">
    <source>
        <dbReference type="EMBL" id="CAH5958998.1"/>
    </source>
</evidence>
<dbReference type="InterPro" id="IPR051849">
    <property type="entry name" value="GAG-degrading_sulfatase"/>
</dbReference>
<dbReference type="InterPro" id="IPR000917">
    <property type="entry name" value="Sulfatase_N"/>
</dbReference>
<evidence type="ECO:0000259" key="2">
    <source>
        <dbReference type="Pfam" id="PF00884"/>
    </source>
</evidence>